<dbReference type="Proteomes" id="UP000389128">
    <property type="component" value="Unassembled WGS sequence"/>
</dbReference>
<protein>
    <submittedName>
        <fullName evidence="1">Uncharacterized protein</fullName>
    </submittedName>
</protein>
<accession>A0A6C2D4K8</accession>
<dbReference type="AlphaFoldDB" id="A0A6C2D4K8"/>
<organism evidence="1 2">
    <name type="scientific">Zoogloea oleivorans</name>
    <dbReference type="NCBI Taxonomy" id="1552750"/>
    <lineage>
        <taxon>Bacteria</taxon>
        <taxon>Pseudomonadati</taxon>
        <taxon>Pseudomonadota</taxon>
        <taxon>Betaproteobacteria</taxon>
        <taxon>Rhodocyclales</taxon>
        <taxon>Zoogloeaceae</taxon>
        <taxon>Zoogloea</taxon>
    </lineage>
</organism>
<evidence type="ECO:0000313" key="1">
    <source>
        <dbReference type="EMBL" id="TYC61227.1"/>
    </source>
</evidence>
<dbReference type="PROSITE" id="PS51257">
    <property type="entry name" value="PROKAR_LIPOPROTEIN"/>
    <property type="match status" value="1"/>
</dbReference>
<comment type="caution">
    <text evidence="1">The sequence shown here is derived from an EMBL/GenBank/DDBJ whole genome shotgun (WGS) entry which is preliminary data.</text>
</comment>
<dbReference type="EMBL" id="SDKK01000003">
    <property type="protein sequence ID" value="TYC61227.1"/>
    <property type="molecule type" value="Genomic_DNA"/>
</dbReference>
<sequence>MSNTDRAGTLFVSRRFWLFPVLGAGALLMAACATPVSSPQAIQRLDPADLARIDAARPGRPLSLDEIVQQSRFVPPPILIETLRSTGTHHALTPSQAIRLRQQGVAPEVLDALADAHQRWVQDQATAEKVRRDTEQAAALDRARAEVERARRAAYPPVYAPYGDPFYGYPFGYPGRPRFGGIGWGIQIRR</sequence>
<reference evidence="1 2" key="1">
    <citation type="submission" date="2019-01" db="EMBL/GenBank/DDBJ databases">
        <title>Zoogloea oleivorans genome sequencing and assembly.</title>
        <authorList>
            <person name="Tancsics A."/>
            <person name="Farkas M."/>
            <person name="Kriszt B."/>
            <person name="Maroti G."/>
            <person name="Horvath B."/>
        </authorList>
    </citation>
    <scope>NUCLEOTIDE SEQUENCE [LARGE SCALE GENOMIC DNA]</scope>
    <source>
        <strain evidence="1 2">Buc</strain>
    </source>
</reference>
<dbReference type="RefSeq" id="WP_148577761.1">
    <property type="nucleotide sequence ID" value="NZ_SDKK01000003.1"/>
</dbReference>
<gene>
    <name evidence="1" type="ORF">ETQ85_03985</name>
</gene>
<keyword evidence="2" id="KW-1185">Reference proteome</keyword>
<dbReference type="OrthoDB" id="9182312at2"/>
<name>A0A6C2D4K8_9RHOO</name>
<proteinExistence type="predicted"/>
<evidence type="ECO:0000313" key="2">
    <source>
        <dbReference type="Proteomes" id="UP000389128"/>
    </source>
</evidence>